<dbReference type="Pfam" id="PF25601">
    <property type="entry name" value="AAA_lid_14"/>
    <property type="match status" value="1"/>
</dbReference>
<dbReference type="InterPro" id="IPR003593">
    <property type="entry name" value="AAA+_ATPase"/>
</dbReference>
<feature type="region of interest" description="Disordered" evidence="6">
    <location>
        <begin position="263"/>
        <end position="284"/>
    </location>
</feature>
<keyword evidence="5" id="KW-0804">Transcription</keyword>
<dbReference type="Gene3D" id="1.10.8.60">
    <property type="match status" value="1"/>
</dbReference>
<dbReference type="FunFam" id="3.40.50.300:FF:000006">
    <property type="entry name" value="DNA-binding transcriptional regulator NtrC"/>
    <property type="match status" value="1"/>
</dbReference>
<dbReference type="OrthoDB" id="5413348at2"/>
<evidence type="ECO:0000256" key="4">
    <source>
        <dbReference type="ARBA" id="ARBA00023125"/>
    </source>
</evidence>
<gene>
    <name evidence="8" type="ORF">FRC96_00235</name>
</gene>
<dbReference type="Gene3D" id="3.40.50.300">
    <property type="entry name" value="P-loop containing nucleotide triphosphate hydrolases"/>
    <property type="match status" value="1"/>
</dbReference>
<evidence type="ECO:0000313" key="8">
    <source>
        <dbReference type="EMBL" id="TXD44545.1"/>
    </source>
</evidence>
<keyword evidence="1" id="KW-0547">Nucleotide-binding</keyword>
<dbReference type="PANTHER" id="PTHR32071:SF122">
    <property type="entry name" value="SIGMA FACTOR"/>
    <property type="match status" value="1"/>
</dbReference>
<dbReference type="CDD" id="cd00009">
    <property type="entry name" value="AAA"/>
    <property type="match status" value="1"/>
</dbReference>
<dbReference type="PANTHER" id="PTHR32071">
    <property type="entry name" value="TRANSCRIPTIONAL REGULATORY PROTEIN"/>
    <property type="match status" value="1"/>
</dbReference>
<sequence length="324" mass="36202">MIKRPQRRGRNFFGMISGAPQMEELFGLLERVARADVSVLVRGETGTGKELVARAIHELSPRQGKAFRAVNCASFNSELLASELFGHVRGAFTGAVKDRRGLFALADGGSVFLDEIAEIPLEVQARLLRVLQEQRFVPVGGTDAVKVDVRLISATNKALRREVEQGRFREDLMYRVRVVPIFLPPLVERAGDIELLVWHFIEEFNARDGMPRRIEGLSEEAFEALQSYRWPGNVRELRNVIEYAFVVGEGEVLAYGDLPPELRGEGPVDSRELERGGGESGRSERQEIVAALRAAGGSREEAARALGISRTTLWRRMKEYGIED</sequence>
<dbReference type="PROSITE" id="PS00676">
    <property type="entry name" value="SIGMA54_INTERACT_2"/>
    <property type="match status" value="1"/>
</dbReference>
<dbReference type="PROSITE" id="PS50045">
    <property type="entry name" value="SIGMA54_INTERACT_4"/>
    <property type="match status" value="1"/>
</dbReference>
<dbReference type="PRINTS" id="PR01590">
    <property type="entry name" value="HTHFIS"/>
</dbReference>
<accession>A0A5C6XTR0</accession>
<reference evidence="8 9" key="1">
    <citation type="submission" date="2019-08" db="EMBL/GenBank/DDBJ databases">
        <title>Bradymonadales sp. TMQ2.</title>
        <authorList>
            <person name="Liang Q."/>
        </authorList>
    </citation>
    <scope>NUCLEOTIDE SEQUENCE [LARGE SCALE GENOMIC DNA]</scope>
    <source>
        <strain evidence="8 9">TMQ2</strain>
    </source>
</reference>
<dbReference type="InterPro" id="IPR002078">
    <property type="entry name" value="Sigma_54_int"/>
</dbReference>
<dbReference type="AlphaFoldDB" id="A0A5C6XTR0"/>
<dbReference type="Gene3D" id="1.10.10.60">
    <property type="entry name" value="Homeodomain-like"/>
    <property type="match status" value="1"/>
</dbReference>
<evidence type="ECO:0000256" key="3">
    <source>
        <dbReference type="ARBA" id="ARBA00023015"/>
    </source>
</evidence>
<dbReference type="RefSeq" id="WP_146972038.1">
    <property type="nucleotide sequence ID" value="NZ_VOSL01000002.1"/>
</dbReference>
<keyword evidence="3" id="KW-0805">Transcription regulation</keyword>
<dbReference type="InterPro" id="IPR025944">
    <property type="entry name" value="Sigma_54_int_dom_CS"/>
</dbReference>
<dbReference type="Pfam" id="PF00158">
    <property type="entry name" value="Sigma54_activat"/>
    <property type="match status" value="1"/>
</dbReference>
<evidence type="ECO:0000256" key="6">
    <source>
        <dbReference type="SAM" id="MobiDB-lite"/>
    </source>
</evidence>
<dbReference type="SUPFAM" id="SSF52540">
    <property type="entry name" value="P-loop containing nucleoside triphosphate hydrolases"/>
    <property type="match status" value="1"/>
</dbReference>
<dbReference type="InterPro" id="IPR009057">
    <property type="entry name" value="Homeodomain-like_sf"/>
</dbReference>
<feature type="domain" description="Sigma-54 factor interaction" evidence="7">
    <location>
        <begin position="15"/>
        <end position="246"/>
    </location>
</feature>
<dbReference type="GO" id="GO:0043565">
    <property type="term" value="F:sequence-specific DNA binding"/>
    <property type="evidence" value="ECO:0007669"/>
    <property type="project" value="InterPro"/>
</dbReference>
<evidence type="ECO:0000256" key="5">
    <source>
        <dbReference type="ARBA" id="ARBA00023163"/>
    </source>
</evidence>
<dbReference type="PROSITE" id="PS00688">
    <property type="entry name" value="SIGMA54_INTERACT_3"/>
    <property type="match status" value="1"/>
</dbReference>
<keyword evidence="2" id="KW-0067">ATP-binding</keyword>
<dbReference type="GO" id="GO:0006355">
    <property type="term" value="P:regulation of DNA-templated transcription"/>
    <property type="evidence" value="ECO:0007669"/>
    <property type="project" value="InterPro"/>
</dbReference>
<dbReference type="Pfam" id="PF02954">
    <property type="entry name" value="HTH_8"/>
    <property type="match status" value="1"/>
</dbReference>
<keyword evidence="4" id="KW-0238">DNA-binding</keyword>
<evidence type="ECO:0000259" key="7">
    <source>
        <dbReference type="PROSITE" id="PS50045"/>
    </source>
</evidence>
<dbReference type="InterPro" id="IPR027417">
    <property type="entry name" value="P-loop_NTPase"/>
</dbReference>
<dbReference type="InterPro" id="IPR058031">
    <property type="entry name" value="AAA_lid_NorR"/>
</dbReference>
<dbReference type="EMBL" id="VOSL01000002">
    <property type="protein sequence ID" value="TXD44545.1"/>
    <property type="molecule type" value="Genomic_DNA"/>
</dbReference>
<proteinExistence type="predicted"/>
<evidence type="ECO:0000256" key="2">
    <source>
        <dbReference type="ARBA" id="ARBA00022840"/>
    </source>
</evidence>
<dbReference type="InterPro" id="IPR025662">
    <property type="entry name" value="Sigma_54_int_dom_ATP-bd_1"/>
</dbReference>
<evidence type="ECO:0000313" key="9">
    <source>
        <dbReference type="Proteomes" id="UP000321046"/>
    </source>
</evidence>
<dbReference type="PROSITE" id="PS00675">
    <property type="entry name" value="SIGMA54_INTERACT_1"/>
    <property type="match status" value="1"/>
</dbReference>
<comment type="caution">
    <text evidence="8">The sequence shown here is derived from an EMBL/GenBank/DDBJ whole genome shotgun (WGS) entry which is preliminary data.</text>
</comment>
<dbReference type="GO" id="GO:0005524">
    <property type="term" value="F:ATP binding"/>
    <property type="evidence" value="ECO:0007669"/>
    <property type="project" value="UniProtKB-KW"/>
</dbReference>
<evidence type="ECO:0000256" key="1">
    <source>
        <dbReference type="ARBA" id="ARBA00022741"/>
    </source>
</evidence>
<name>A0A5C6XTR0_9DELT</name>
<protein>
    <submittedName>
        <fullName evidence="8">Sigma-54-dependent Fis family transcriptional regulator</fullName>
    </submittedName>
</protein>
<dbReference type="SMART" id="SM00382">
    <property type="entry name" value="AAA"/>
    <property type="match status" value="1"/>
</dbReference>
<dbReference type="InterPro" id="IPR002197">
    <property type="entry name" value="HTH_Fis"/>
</dbReference>
<dbReference type="InterPro" id="IPR025943">
    <property type="entry name" value="Sigma_54_int_dom_ATP-bd_2"/>
</dbReference>
<dbReference type="SUPFAM" id="SSF46689">
    <property type="entry name" value="Homeodomain-like"/>
    <property type="match status" value="1"/>
</dbReference>
<dbReference type="Proteomes" id="UP000321046">
    <property type="component" value="Unassembled WGS sequence"/>
</dbReference>
<organism evidence="8 9">
    <name type="scientific">Lujinxingia vulgaris</name>
    <dbReference type="NCBI Taxonomy" id="2600176"/>
    <lineage>
        <taxon>Bacteria</taxon>
        <taxon>Deltaproteobacteria</taxon>
        <taxon>Bradymonadales</taxon>
        <taxon>Lujinxingiaceae</taxon>
        <taxon>Lujinxingia</taxon>
    </lineage>
</organism>